<proteinExistence type="predicted"/>
<keyword evidence="2" id="KW-1185">Reference proteome</keyword>
<evidence type="ECO:0000313" key="2">
    <source>
        <dbReference type="Proteomes" id="UP001483337"/>
    </source>
</evidence>
<dbReference type="EMBL" id="CP150886">
    <property type="protein sequence ID" value="WZB87555.1"/>
    <property type="molecule type" value="Genomic_DNA"/>
</dbReference>
<dbReference type="RefSeq" id="WP_353930468.1">
    <property type="nucleotide sequence ID" value="NZ_CP150886.1"/>
</dbReference>
<organism evidence="1 2">
    <name type="scientific">Okeanomitos corallinicola TIOX110</name>
    <dbReference type="NCBI Taxonomy" id="3133117"/>
    <lineage>
        <taxon>Bacteria</taxon>
        <taxon>Bacillati</taxon>
        <taxon>Cyanobacteriota</taxon>
        <taxon>Cyanophyceae</taxon>
        <taxon>Nostocales</taxon>
        <taxon>Aphanizomenonaceae</taxon>
        <taxon>Okeanomitos</taxon>
    </lineage>
</organism>
<sequence>METQAILQSLPNLSINERLQIAELALQLVNQQREFLTKEQQKRQLALAAMTAIEDYANDGELVVFSDLDGEDFYDYPDED</sequence>
<evidence type="ECO:0000313" key="1">
    <source>
        <dbReference type="EMBL" id="WZB87555.1"/>
    </source>
</evidence>
<reference evidence="1 2" key="1">
    <citation type="submission" date="2024-04" db="EMBL/GenBank/DDBJ databases">
        <title>Okeanomitos corallinicola gen. &amp; sp. nov. (Nostocales, Cyanobacteria), a new toxic marine heterocyst-forming cyanobacterium from a coral reef.</title>
        <authorList>
            <person name="Li H."/>
            <person name="Li R."/>
            <person name="Kang J."/>
            <person name="Hii K.S."/>
            <person name="Mohamed H.F."/>
            <person name="Xu X."/>
            <person name="Luo Z."/>
        </authorList>
    </citation>
    <scope>NUCLEOTIDE SEQUENCE [LARGE SCALE GENOMIC DNA]</scope>
    <source>
        <strain evidence="1 2">TIOX110</strain>
    </source>
</reference>
<gene>
    <name evidence="1" type="ORF">WJM97_19675</name>
</gene>
<dbReference type="Proteomes" id="UP001483337">
    <property type="component" value="Chromosome"/>
</dbReference>
<accession>A0ABZ2UT35</accession>
<name>A0ABZ2UT35_9CYAN</name>
<protein>
    <submittedName>
        <fullName evidence="1">Uncharacterized protein</fullName>
    </submittedName>
</protein>